<accession>A0A8J3I195</accession>
<dbReference type="GO" id="GO:0000287">
    <property type="term" value="F:magnesium ion binding"/>
    <property type="evidence" value="ECO:0007669"/>
    <property type="project" value="TreeGrafter"/>
</dbReference>
<dbReference type="InterPro" id="IPR036412">
    <property type="entry name" value="HAD-like_sf"/>
</dbReference>
<gene>
    <name evidence="1" type="ORF">KSX_29910</name>
</gene>
<dbReference type="PANTHER" id="PTHR10000">
    <property type="entry name" value="PHOSPHOSERINE PHOSPHATASE"/>
    <property type="match status" value="1"/>
</dbReference>
<name>A0A8J3I195_9CHLR</name>
<dbReference type="InterPro" id="IPR023214">
    <property type="entry name" value="HAD_sf"/>
</dbReference>
<dbReference type="EMBL" id="BNJF01000001">
    <property type="protein sequence ID" value="GHO44828.1"/>
    <property type="molecule type" value="Genomic_DNA"/>
</dbReference>
<dbReference type="SUPFAM" id="SSF56784">
    <property type="entry name" value="HAD-like"/>
    <property type="match status" value="1"/>
</dbReference>
<proteinExistence type="predicted"/>
<keyword evidence="2" id="KW-1185">Reference proteome</keyword>
<dbReference type="GO" id="GO:0016791">
    <property type="term" value="F:phosphatase activity"/>
    <property type="evidence" value="ECO:0007669"/>
    <property type="project" value="TreeGrafter"/>
</dbReference>
<dbReference type="Gene3D" id="3.40.50.1000">
    <property type="entry name" value="HAD superfamily/HAD-like"/>
    <property type="match status" value="1"/>
</dbReference>
<evidence type="ECO:0000313" key="1">
    <source>
        <dbReference type="EMBL" id="GHO44828.1"/>
    </source>
</evidence>
<dbReference type="AlphaFoldDB" id="A0A8J3I195"/>
<organism evidence="1 2">
    <name type="scientific">Ktedonospora formicarum</name>
    <dbReference type="NCBI Taxonomy" id="2778364"/>
    <lineage>
        <taxon>Bacteria</taxon>
        <taxon>Bacillati</taxon>
        <taxon>Chloroflexota</taxon>
        <taxon>Ktedonobacteria</taxon>
        <taxon>Ktedonobacterales</taxon>
        <taxon>Ktedonobacteraceae</taxon>
        <taxon>Ktedonospora</taxon>
    </lineage>
</organism>
<comment type="caution">
    <text evidence="1">The sequence shown here is derived from an EMBL/GenBank/DDBJ whole genome shotgun (WGS) entry which is preliminary data.</text>
</comment>
<sequence length="58" mass="6076">MLESVGWGVAMGQARARVQKAARAVTASNAEDGVAVAIERYILGSDLQVSSNSRSRAI</sequence>
<dbReference type="GO" id="GO:0005829">
    <property type="term" value="C:cytosol"/>
    <property type="evidence" value="ECO:0007669"/>
    <property type="project" value="TreeGrafter"/>
</dbReference>
<reference evidence="1" key="1">
    <citation type="submission" date="2020-10" db="EMBL/GenBank/DDBJ databases">
        <title>Taxonomic study of unclassified bacteria belonging to the class Ktedonobacteria.</title>
        <authorList>
            <person name="Yabe S."/>
            <person name="Wang C.M."/>
            <person name="Zheng Y."/>
            <person name="Sakai Y."/>
            <person name="Cavaletti L."/>
            <person name="Monciardini P."/>
            <person name="Donadio S."/>
        </authorList>
    </citation>
    <scope>NUCLEOTIDE SEQUENCE</scope>
    <source>
        <strain evidence="1">SOSP1-1</strain>
    </source>
</reference>
<protein>
    <submittedName>
        <fullName evidence="1">Uncharacterized protein</fullName>
    </submittedName>
</protein>
<dbReference type="Pfam" id="PF08282">
    <property type="entry name" value="Hydrolase_3"/>
    <property type="match status" value="1"/>
</dbReference>
<dbReference type="Proteomes" id="UP000612362">
    <property type="component" value="Unassembled WGS sequence"/>
</dbReference>
<dbReference type="PANTHER" id="PTHR10000:SF8">
    <property type="entry name" value="HAD SUPERFAMILY HYDROLASE-LIKE, TYPE 3"/>
    <property type="match status" value="1"/>
</dbReference>
<evidence type="ECO:0000313" key="2">
    <source>
        <dbReference type="Proteomes" id="UP000612362"/>
    </source>
</evidence>